<proteinExistence type="predicted"/>
<dbReference type="InterPro" id="IPR015943">
    <property type="entry name" value="WD40/YVTN_repeat-like_dom_sf"/>
</dbReference>
<dbReference type="GeneID" id="302997420"/>
<organism evidence="4 5">
    <name type="scientific">Treponema succinifaciens (strain ATCC 33096 / DSM 2489 / 6091)</name>
    <dbReference type="NCBI Taxonomy" id="869209"/>
    <lineage>
        <taxon>Bacteria</taxon>
        <taxon>Pseudomonadati</taxon>
        <taxon>Spirochaetota</taxon>
        <taxon>Spirochaetia</taxon>
        <taxon>Spirochaetales</taxon>
        <taxon>Treponemataceae</taxon>
        <taxon>Treponema</taxon>
    </lineage>
</organism>
<evidence type="ECO:0000313" key="4">
    <source>
        <dbReference type="EMBL" id="AEB13145.1"/>
    </source>
</evidence>
<dbReference type="InterPro" id="IPR025275">
    <property type="entry name" value="DUF4015"/>
</dbReference>
<protein>
    <recommendedName>
        <fullName evidence="3">DUF4015 domain-containing protein</fullName>
    </recommendedName>
</protein>
<gene>
    <name evidence="4" type="ordered locus">Tresu_0181</name>
</gene>
<feature type="signal peptide" evidence="2">
    <location>
        <begin position="1"/>
        <end position="24"/>
    </location>
</feature>
<accession>F2NWU6</accession>
<dbReference type="Proteomes" id="UP000006852">
    <property type="component" value="Chromosome"/>
</dbReference>
<dbReference type="Pfam" id="PF13200">
    <property type="entry name" value="DUF4015"/>
    <property type="match status" value="1"/>
</dbReference>
<evidence type="ECO:0000256" key="2">
    <source>
        <dbReference type="SAM" id="SignalP"/>
    </source>
</evidence>
<dbReference type="STRING" id="869209.Tresu_0181"/>
<dbReference type="EMBL" id="CP002631">
    <property type="protein sequence ID" value="AEB13145.1"/>
    <property type="molecule type" value="Genomic_DNA"/>
</dbReference>
<feature type="coiled-coil region" evidence="1">
    <location>
        <begin position="746"/>
        <end position="773"/>
    </location>
</feature>
<dbReference type="InterPro" id="IPR017853">
    <property type="entry name" value="GH"/>
</dbReference>
<feature type="chain" id="PRO_5003287498" description="DUF4015 domain-containing protein" evidence="2">
    <location>
        <begin position="25"/>
        <end position="801"/>
    </location>
</feature>
<dbReference type="KEGG" id="tsu:Tresu_0181"/>
<name>F2NWU6_TRES6</name>
<dbReference type="Gene3D" id="2.130.10.10">
    <property type="entry name" value="YVTN repeat-like/Quinoprotein amine dehydrogenase"/>
    <property type="match status" value="1"/>
</dbReference>
<reference evidence="4 5" key="1">
    <citation type="journal article" date="2011" name="Stand. Genomic Sci.">
        <title>Complete genome sequence of Treponema succinifaciens type strain (6091).</title>
        <authorList>
            <person name="Han C."/>
            <person name="Gronow S."/>
            <person name="Teshima H."/>
            <person name="Lapidus A."/>
            <person name="Nolan M."/>
            <person name="Lucas S."/>
            <person name="Hammon N."/>
            <person name="Deshpande S."/>
            <person name="Cheng J.F."/>
            <person name="Zeytun A."/>
            <person name="Tapia R."/>
            <person name="Goodwin L."/>
            <person name="Pitluck S."/>
            <person name="Liolios K."/>
            <person name="Pagani I."/>
            <person name="Ivanova N."/>
            <person name="Mavromatis K."/>
            <person name="Mikhailova N."/>
            <person name="Huntemann M."/>
            <person name="Pati A."/>
            <person name="Chen A."/>
            <person name="Palaniappan K."/>
            <person name="Land M."/>
            <person name="Hauser L."/>
            <person name="Brambilla E.M."/>
            <person name="Rohde M."/>
            <person name="Goker M."/>
            <person name="Woyke T."/>
            <person name="Bristow J."/>
            <person name="Eisen J.A."/>
            <person name="Markowitz V."/>
            <person name="Hugenholtz P."/>
            <person name="Kyrpides N.C."/>
            <person name="Klenk H.P."/>
            <person name="Detter J.C."/>
        </authorList>
    </citation>
    <scope>NUCLEOTIDE SEQUENCE [LARGE SCALE GENOMIC DNA]</scope>
    <source>
        <strain evidence="5">ATCC 33096 / DSM 2489 / 6091</strain>
    </source>
</reference>
<keyword evidence="1" id="KW-0175">Coiled coil</keyword>
<evidence type="ECO:0000259" key="3">
    <source>
        <dbReference type="Pfam" id="PF13200"/>
    </source>
</evidence>
<keyword evidence="5" id="KW-1185">Reference proteome</keyword>
<dbReference type="HOGENOM" id="CLU_351226_0_0_12"/>
<dbReference type="RefSeq" id="WP_013700456.1">
    <property type="nucleotide sequence ID" value="NC_015385.1"/>
</dbReference>
<feature type="domain" description="DUF4015" evidence="3">
    <location>
        <begin position="380"/>
        <end position="711"/>
    </location>
</feature>
<dbReference type="OrthoDB" id="9774125at2"/>
<keyword evidence="2" id="KW-0732">Signal</keyword>
<dbReference type="AlphaFoldDB" id="F2NWU6"/>
<dbReference type="InterPro" id="IPR036278">
    <property type="entry name" value="Sialidase_sf"/>
</dbReference>
<evidence type="ECO:0000313" key="5">
    <source>
        <dbReference type="Proteomes" id="UP000006852"/>
    </source>
</evidence>
<sequence>MRILFLKLCISASFFSFFSGFSFAQSKPLYKLPDVYLERRVSENPEPFLIGTDTGLFKILPSGIADPLWTEGKVERILRTQAKWFFVTEKGIYSSLDLKEFTQHNIGLPSLIVKNYENGNKEIVQKMPLLKDICADPLNPDILVTATKDEVFITRDGGLSWKSLGSASNYTSGMKAVAVSHMPVYGKNGEIESTEVVVFMSHPIYGFSYCRADEKKPKWIDVSAGFSAMKSLTQVDEISDILPVLCRDSAGSIYAEIYLSQSFIPNIYRFDWRTKKAEKIYQGENPCDAIDGLCQNGSNLIFSTVGKILSLSLETREVSEISSFNSWRENLTAAGDTINSAFVPKSISQLGANVTLNELWLLNPETILSPWAYLANKKKSIYASVYQLRNSAGIEKYKKIVSDNKLNSVVIDMKDDYGLLRFEPNSQLLKQKGKVTQYKINLEQVVSEFKKDGVYLIARIVVFKDRNLASYDKGKYAVWNSHTNSPWIGIRGKEDVTDENGNLSGTKTVYYDENWVDPYSEEVWEYNVEIAKELVSRGFDEIQFDYIRFPTDGKNLNSAVYRWRDKGMVKESALISFLSYARKNIKAPIGIDIYGANGWYRSGTRTGQDVELMSEYVDVICPMFYPSHFEQDFLDYPPCEERAYRIYFYGSFRNTIIGRNRIIVRPWIQAFYMGVRHDRKYYDKNYVLREIFGVRDGLDRGYMHWNNSGGYYEDISPDPQYNEISPWHEKECDLQKRIPAFSLGIKNSLDSDLQDLEQKKENAKDMISIWNSVLDNELEYENASVTTRNFLHVKPVFGGSK</sequence>
<dbReference type="SUPFAM" id="SSF51445">
    <property type="entry name" value="(Trans)glycosidases"/>
    <property type="match status" value="2"/>
</dbReference>
<evidence type="ECO:0000256" key="1">
    <source>
        <dbReference type="SAM" id="Coils"/>
    </source>
</evidence>
<dbReference type="eggNOG" id="COG1306">
    <property type="taxonomic scope" value="Bacteria"/>
</dbReference>
<reference evidence="5" key="2">
    <citation type="submission" date="2011-04" db="EMBL/GenBank/DDBJ databases">
        <title>The complete genome of chromosome of Treponema succinifaciens DSM 2489.</title>
        <authorList>
            <person name="Lucas S."/>
            <person name="Copeland A."/>
            <person name="Lapidus A."/>
            <person name="Bruce D."/>
            <person name="Goodwin L."/>
            <person name="Pitluck S."/>
            <person name="Peters L."/>
            <person name="Kyrpides N."/>
            <person name="Mavromatis K."/>
            <person name="Ivanova N."/>
            <person name="Ovchinnikova G."/>
            <person name="Teshima H."/>
            <person name="Detter J.C."/>
            <person name="Tapia R."/>
            <person name="Han C."/>
            <person name="Land M."/>
            <person name="Hauser L."/>
            <person name="Markowitz V."/>
            <person name="Cheng J.-F."/>
            <person name="Hugenholtz P."/>
            <person name="Woyke T."/>
            <person name="Wu D."/>
            <person name="Gronow S."/>
            <person name="Wellnitz S."/>
            <person name="Brambilla E."/>
            <person name="Klenk H.-P."/>
            <person name="Eisen J.A."/>
        </authorList>
    </citation>
    <scope>NUCLEOTIDE SEQUENCE [LARGE SCALE GENOMIC DNA]</scope>
    <source>
        <strain evidence="5">ATCC 33096 / DSM 2489 / 6091</strain>
    </source>
</reference>
<dbReference type="Gene3D" id="3.20.20.80">
    <property type="entry name" value="Glycosidases"/>
    <property type="match status" value="1"/>
</dbReference>
<dbReference type="SUPFAM" id="SSF50939">
    <property type="entry name" value="Sialidases"/>
    <property type="match status" value="1"/>
</dbReference>